<protein>
    <submittedName>
        <fullName evidence="1">Uncharacterized protein</fullName>
    </submittedName>
</protein>
<dbReference type="Proteomes" id="UP000037460">
    <property type="component" value="Unassembled WGS sequence"/>
</dbReference>
<comment type="caution">
    <text evidence="1">The sequence shown here is derived from an EMBL/GenBank/DDBJ whole genome shotgun (WGS) entry which is preliminary data.</text>
</comment>
<dbReference type="AlphaFoldDB" id="A0A0M0K377"/>
<proteinExistence type="predicted"/>
<dbReference type="EMBL" id="JWZX01001618">
    <property type="protein sequence ID" value="KOO33037.1"/>
    <property type="molecule type" value="Genomic_DNA"/>
</dbReference>
<sequence>MALQAVSEAIEKLAATDGLEARRDALALLLDTCESCYGKDAVALGNVMRSNEGRGLRVLCELLNLCHDRAWSSWLLQHGAERRLEELSRSSDATIQRYASGTLMNVSSSTHATLAGGAQAAGKPAKYNSRVQPPAWLIEAWAEQEAAEAAAAAQAAAAERAAQQRATAAANAAAAAKAAYYNSGGAMVDAAVGAPAPGATNRAAALARRREAAPPPMARATADVAPLYARRQAPPQSTSAPPSVFHDGASIYFNQNQRLLQYEPTPSATPNRSASWKFYPTTTTTTISSSGSGSLITRYCLISG</sequence>
<keyword evidence="2" id="KW-1185">Reference proteome</keyword>
<evidence type="ECO:0000313" key="1">
    <source>
        <dbReference type="EMBL" id="KOO33037.1"/>
    </source>
</evidence>
<reference evidence="2" key="1">
    <citation type="journal article" date="2015" name="PLoS Genet.">
        <title>Genome Sequence and Transcriptome Analyses of Chrysochromulina tobin: Metabolic Tools for Enhanced Algal Fitness in the Prominent Order Prymnesiales (Haptophyceae).</title>
        <authorList>
            <person name="Hovde B.T."/>
            <person name="Deodato C.R."/>
            <person name="Hunsperger H.M."/>
            <person name="Ryken S.A."/>
            <person name="Yost W."/>
            <person name="Jha R.K."/>
            <person name="Patterson J."/>
            <person name="Monnat R.J. Jr."/>
            <person name="Barlow S.B."/>
            <person name="Starkenburg S.R."/>
            <person name="Cattolico R.A."/>
        </authorList>
    </citation>
    <scope>NUCLEOTIDE SEQUENCE</scope>
    <source>
        <strain evidence="2">CCMP291</strain>
    </source>
</reference>
<gene>
    <name evidence="1" type="ORF">Ctob_008797</name>
</gene>
<name>A0A0M0K377_9EUKA</name>
<accession>A0A0M0K377</accession>
<organism evidence="1 2">
    <name type="scientific">Chrysochromulina tobinii</name>
    <dbReference type="NCBI Taxonomy" id="1460289"/>
    <lineage>
        <taxon>Eukaryota</taxon>
        <taxon>Haptista</taxon>
        <taxon>Haptophyta</taxon>
        <taxon>Prymnesiophyceae</taxon>
        <taxon>Prymnesiales</taxon>
        <taxon>Chrysochromulinaceae</taxon>
        <taxon>Chrysochromulina</taxon>
    </lineage>
</organism>
<evidence type="ECO:0000313" key="2">
    <source>
        <dbReference type="Proteomes" id="UP000037460"/>
    </source>
</evidence>